<protein>
    <submittedName>
        <fullName evidence="1">Uncharacterized protein</fullName>
    </submittedName>
</protein>
<sequence length="442" mass="52217">MIAEHLLKQELTIAKNKLELVNNTTTTKEKIHTSEKEMAITNLQIVLNRADNTVFIKDYIQSADLKVYDKVRNRKEKESKDTVEVISRNIDGNNTTIRIETKKKNELTAEEIEEIRVKKQKARRLHTLKKALSDFENINALNTEVSKTVIFVTITTRYAIYDKKDMTKIMNNYFKILNYTLFKSKRNKLRYIYFIEEHKDKTLHVHGVIYDCPKYDYSLQHARTNKMLDNYAIKHNLDLKKSKVESNSDSNIAIKNIIKYTDKKKDLIQIKEYIAKYISKEIENTIKEETYTKPEKVREMTRYRLVNYSKEALKLDKPYKFNLYLFSRQKEDFFNSIDNLVEVTGEEYKTETIIRDNKTFAYNLHNKTAKILDIEEIIKVVCKQVAITASNVSKKAEKILKDKTAFNYKKLYLSINCYKYNLDFNNVLNSIGIFEELDLLNL</sequence>
<accession>A0A1M5ZQA5</accession>
<dbReference type="Proteomes" id="UP000184241">
    <property type="component" value="Unassembled WGS sequence"/>
</dbReference>
<organism evidence="1 2">
    <name type="scientific">Clostridium intestinale DSM 6191</name>
    <dbReference type="NCBI Taxonomy" id="1121320"/>
    <lineage>
        <taxon>Bacteria</taxon>
        <taxon>Bacillati</taxon>
        <taxon>Bacillota</taxon>
        <taxon>Clostridia</taxon>
        <taxon>Eubacteriales</taxon>
        <taxon>Clostridiaceae</taxon>
        <taxon>Clostridium</taxon>
    </lineage>
</organism>
<dbReference type="RefSeq" id="WP_073021174.1">
    <property type="nucleotide sequence ID" value="NZ_FQXU01000010.1"/>
</dbReference>
<gene>
    <name evidence="1" type="ORF">SAMN02745941_03261</name>
</gene>
<evidence type="ECO:0000313" key="1">
    <source>
        <dbReference type="EMBL" id="SHI26535.1"/>
    </source>
</evidence>
<name>A0A1M5ZQA5_9CLOT</name>
<evidence type="ECO:0000313" key="2">
    <source>
        <dbReference type="Proteomes" id="UP000184241"/>
    </source>
</evidence>
<dbReference type="EMBL" id="FQXU01000010">
    <property type="protein sequence ID" value="SHI26535.1"/>
    <property type="molecule type" value="Genomic_DNA"/>
</dbReference>
<dbReference type="AlphaFoldDB" id="A0A1M5ZQA5"/>
<reference evidence="1 2" key="1">
    <citation type="submission" date="2016-11" db="EMBL/GenBank/DDBJ databases">
        <authorList>
            <person name="Jaros S."/>
            <person name="Januszkiewicz K."/>
            <person name="Wedrychowicz H."/>
        </authorList>
    </citation>
    <scope>NUCLEOTIDE SEQUENCE [LARGE SCALE GENOMIC DNA]</scope>
    <source>
        <strain evidence="1 2">DSM 6191</strain>
    </source>
</reference>
<proteinExistence type="predicted"/>